<dbReference type="GO" id="GO:0045047">
    <property type="term" value="P:protein targeting to ER"/>
    <property type="evidence" value="ECO:0007669"/>
    <property type="project" value="InterPro"/>
</dbReference>
<dbReference type="EMBL" id="ML210459">
    <property type="protein sequence ID" value="TFK17827.1"/>
    <property type="molecule type" value="Genomic_DNA"/>
</dbReference>
<dbReference type="Pfam" id="PF10032">
    <property type="entry name" value="Pho88"/>
    <property type="match status" value="2"/>
</dbReference>
<accession>A0A5C3KDK4</accession>
<sequence length="135" mass="14710">MLGGIQNLLISLGVMQLTCKVPFNNLVTLHSICVGYVNVQLVILALLLHLGCCLAMKAIMHLYFKFTQPLFVQSLMGLKNLYNNRKVAIHLLGKEVTGDLERPFKVASMFGATSGPQTGAAAIAKAEKHISKKDN</sequence>
<keyword evidence="1" id="KW-1133">Transmembrane helix</keyword>
<keyword evidence="1" id="KW-0472">Membrane</keyword>
<dbReference type="GO" id="GO:0005783">
    <property type="term" value="C:endoplasmic reticulum"/>
    <property type="evidence" value="ECO:0007669"/>
    <property type="project" value="InterPro"/>
</dbReference>
<name>A0A5C3KDK4_COPMA</name>
<dbReference type="PANTHER" id="PTHR28112">
    <property type="entry name" value="SRP-INDEPENDENT TARGETING PROTEIN 3"/>
    <property type="match status" value="1"/>
</dbReference>
<dbReference type="AlphaFoldDB" id="A0A5C3KDK4"/>
<protein>
    <submittedName>
        <fullName evidence="2">Uncharacterized protein</fullName>
    </submittedName>
</protein>
<dbReference type="OrthoDB" id="18139at2759"/>
<evidence type="ECO:0000313" key="2">
    <source>
        <dbReference type="EMBL" id="TFK17827.1"/>
    </source>
</evidence>
<dbReference type="GO" id="GO:0005739">
    <property type="term" value="C:mitochondrion"/>
    <property type="evidence" value="ECO:0007669"/>
    <property type="project" value="TreeGrafter"/>
</dbReference>
<reference evidence="2 3" key="1">
    <citation type="journal article" date="2019" name="Nat. Ecol. Evol.">
        <title>Megaphylogeny resolves global patterns of mushroom evolution.</title>
        <authorList>
            <person name="Varga T."/>
            <person name="Krizsan K."/>
            <person name="Foldi C."/>
            <person name="Dima B."/>
            <person name="Sanchez-Garcia M."/>
            <person name="Sanchez-Ramirez S."/>
            <person name="Szollosi G.J."/>
            <person name="Szarkandi J.G."/>
            <person name="Papp V."/>
            <person name="Albert L."/>
            <person name="Andreopoulos W."/>
            <person name="Angelini C."/>
            <person name="Antonin V."/>
            <person name="Barry K.W."/>
            <person name="Bougher N.L."/>
            <person name="Buchanan P."/>
            <person name="Buyck B."/>
            <person name="Bense V."/>
            <person name="Catcheside P."/>
            <person name="Chovatia M."/>
            <person name="Cooper J."/>
            <person name="Damon W."/>
            <person name="Desjardin D."/>
            <person name="Finy P."/>
            <person name="Geml J."/>
            <person name="Haridas S."/>
            <person name="Hughes K."/>
            <person name="Justo A."/>
            <person name="Karasinski D."/>
            <person name="Kautmanova I."/>
            <person name="Kiss B."/>
            <person name="Kocsube S."/>
            <person name="Kotiranta H."/>
            <person name="LaButti K.M."/>
            <person name="Lechner B.E."/>
            <person name="Liimatainen K."/>
            <person name="Lipzen A."/>
            <person name="Lukacs Z."/>
            <person name="Mihaltcheva S."/>
            <person name="Morgado L.N."/>
            <person name="Niskanen T."/>
            <person name="Noordeloos M.E."/>
            <person name="Ohm R.A."/>
            <person name="Ortiz-Santana B."/>
            <person name="Ovrebo C."/>
            <person name="Racz N."/>
            <person name="Riley R."/>
            <person name="Savchenko A."/>
            <person name="Shiryaev A."/>
            <person name="Soop K."/>
            <person name="Spirin V."/>
            <person name="Szebenyi C."/>
            <person name="Tomsovsky M."/>
            <person name="Tulloss R.E."/>
            <person name="Uehling J."/>
            <person name="Grigoriev I.V."/>
            <person name="Vagvolgyi C."/>
            <person name="Papp T."/>
            <person name="Martin F.M."/>
            <person name="Miettinen O."/>
            <person name="Hibbett D.S."/>
            <person name="Nagy L.G."/>
        </authorList>
    </citation>
    <scope>NUCLEOTIDE SEQUENCE [LARGE SCALE GENOMIC DNA]</scope>
    <source>
        <strain evidence="2 3">CBS 121175</strain>
    </source>
</reference>
<proteinExistence type="predicted"/>
<feature type="transmembrane region" description="Helical" evidence="1">
    <location>
        <begin position="35"/>
        <end position="56"/>
    </location>
</feature>
<keyword evidence="3" id="KW-1185">Reference proteome</keyword>
<evidence type="ECO:0000256" key="1">
    <source>
        <dbReference type="SAM" id="Phobius"/>
    </source>
</evidence>
<dbReference type="PANTHER" id="PTHR28112:SF1">
    <property type="entry name" value="SRP-INDEPENDENT TARGETING PROTEIN 3"/>
    <property type="match status" value="1"/>
</dbReference>
<evidence type="ECO:0000313" key="3">
    <source>
        <dbReference type="Proteomes" id="UP000307440"/>
    </source>
</evidence>
<dbReference type="Proteomes" id="UP000307440">
    <property type="component" value="Unassembled WGS sequence"/>
</dbReference>
<gene>
    <name evidence="2" type="ORF">FA15DRAFT_683438</name>
</gene>
<keyword evidence="1" id="KW-0812">Transmembrane</keyword>
<organism evidence="2 3">
    <name type="scientific">Coprinopsis marcescibilis</name>
    <name type="common">Agaric fungus</name>
    <name type="synonym">Psathyrella marcescibilis</name>
    <dbReference type="NCBI Taxonomy" id="230819"/>
    <lineage>
        <taxon>Eukaryota</taxon>
        <taxon>Fungi</taxon>
        <taxon>Dikarya</taxon>
        <taxon>Basidiomycota</taxon>
        <taxon>Agaricomycotina</taxon>
        <taxon>Agaricomycetes</taxon>
        <taxon>Agaricomycetidae</taxon>
        <taxon>Agaricales</taxon>
        <taxon>Agaricineae</taxon>
        <taxon>Psathyrellaceae</taxon>
        <taxon>Coprinopsis</taxon>
    </lineage>
</organism>
<dbReference type="InterPro" id="IPR012098">
    <property type="entry name" value="SND3_fun"/>
</dbReference>